<dbReference type="Proteomes" id="UP001458880">
    <property type="component" value="Unassembled WGS sequence"/>
</dbReference>
<gene>
    <name evidence="3" type="ORF">QE152_g27017</name>
</gene>
<feature type="domain" description="URB1 N-terminal" evidence="1">
    <location>
        <begin position="94"/>
        <end position="391"/>
    </location>
</feature>
<dbReference type="GO" id="GO:0000463">
    <property type="term" value="P:maturation of LSU-rRNA from tricistronic rRNA transcript (SSU-rRNA, 5.8S rRNA, LSU-rRNA)"/>
    <property type="evidence" value="ECO:0007669"/>
    <property type="project" value="TreeGrafter"/>
</dbReference>
<dbReference type="SUPFAM" id="SSF48371">
    <property type="entry name" value="ARM repeat"/>
    <property type="match status" value="1"/>
</dbReference>
<dbReference type="EMBL" id="JASPKY010000321">
    <property type="protein sequence ID" value="KAK9708787.1"/>
    <property type="molecule type" value="Genomic_DNA"/>
</dbReference>
<comment type="caution">
    <text evidence="3">The sequence shown here is derived from an EMBL/GenBank/DDBJ whole genome shotgun (WGS) entry which is preliminary data.</text>
</comment>
<protein>
    <submittedName>
        <fullName evidence="3">Ribosome 60S biogenesis N-terminal</fullName>
    </submittedName>
</protein>
<dbReference type="Pfam" id="PF11707">
    <property type="entry name" value="Npa1"/>
    <property type="match status" value="1"/>
</dbReference>
<sequence>MKNKENTDTIHDEIPEEKDEPVKKKIKTFSVKEFRKNLQGENILNALQSFHDLCSIKKKDRDCILEYLQGGGSCLELLQLMEVHGDMCQLVLEIVYIILLEINSKYPQYTANAHDGCKYFLSTYMTMTNKMLSLNSTRPERIAVLKFLTAVVALSPNFAKDILVHVNINTSNLGFLTNTNYSKDAVRSAFINFLMAFLIDGYYPTLSALLEKRGLLTSIIKGLMHDEADVVCVVMDTLRNHVLENPLVSKTVKMKTFSTPVIKDIVQLYNWKGHALVQNKKTKKKTESVIIPDIDPQLKLKVNESVHEFLLILCTSHKYGVIFRDPQIGLGRKTQNNLVYTVLDSLNTPWKHSYASELVIKICGACPDLTKTIWTQLKQSLEPRRTEQWLSALRFTEKLFQELEPDRIAHCIRDFTPHQLAQITQMLITPTPILKTLIDPAAFSDKYLKYHIVKVLSRSLNSTVLYLESVTKMTTAENYKVYKKLITEHVERNCPNSTLLLQNYTEKDDGINDYDYLNEIFHLLSIYQTICPQLLDFTTTPIDFKDILDYAKEISGDNQGILEMKIVKLYLDYDPVALLPNTELFDQVLPFVLDCYCRLHDEASFKVLEKIFWNTGSFQSYETEVRIWITSLRCIDKCTDTIIELFRRILKLVFEKSMLYFAELSDIKANCSGIVKETADLNEILENFSNEDDIKLAFKPSIIRHFYLSPVILAILECLDSIEKGKLLKSYLQYAFLNVLHLQTDPSLFLAIIKKYDCNFLNSNLLEYLASWSEADSEKILLYNKGKIELLSKFSHALIKGDIKLFLSENLIDSVDDILNLFHMSSFYITNFARNKKLDRKLVKNCISYIKFCITKEININILNHPVFLHYFSPLHAEKEGSTNALITEFVINVIKEMPQSNEVLEQYRNKLFNSLKRMFNKASKYKNYQASNFMNIVTTLNLSIEDCFELCNRIPGLQVENLINDKQSLSIFVPIITFLVNYLNQVSGSYEYILDKTIIEAISTNISFLISRNENFDIAAYVKSFTTYLETFPHSLEYIPKELFISISQKLEYNKECVELLMLIFENKYDDLLNDMLGNIDNITTKKGVILPILDVVQKFNVNEENLKIIYDKIEPLLLKTLQKPQKAGQHFEKHYRGITYLLNKFFSFEKYSKFIEKLHKYDTTEPFHVNMLKIIFKNAINKNEKYTKNSILTFIHLTMNFFKKKTKTEEDWVKFTEVITTIRDICIDIPEDSSLTSDYTQILQNETFKTFCKFCLKFGLSGNEHLLNILTVLVKKFPFPIEDSQLLLEMTVSHSEFLDWVLNEDSNCKTEILNLMHELFKWSPELMTKQYLPILLAAYRATLRNSDRIILKMLRMFESNPSQTYFYDFNPFLWGKSAANHYSVRSDVQKALWRQPRTGTVLDVLEIHLVLNTINKYPINMESCTKIDGPDNIYDLTFLIPLFTLLLAPENAVQTYRFTKNGALSLTISALSSEDEDTRKGACFVLSRFYHHVEARQSGKDNQLWLRFIEAICKGMAMIEDLKLNKFASIFLARMALVLTQPTHVMYVPLSQYLSAKSTLDFSTIPELYTLLHSPDVNFKEHRSFILEVLRDGLVSDEDFHIALRSVAFKLVMEQYTSVVTDIDAKILILQIIERATSLKEGCKFLCSNYGLLSWLYNVVIKLDKVDRKQFLISLKVILNIINYNITKYSVSDEALLILLKILCHTFKTSSEWLSEDRLKVLIETVDCKQCGYILRYGGEYIKFDLDNLILEGMDSNYYIRYLTLSWLKKKS</sequence>
<organism evidence="3 4">
    <name type="scientific">Popillia japonica</name>
    <name type="common">Japanese beetle</name>
    <dbReference type="NCBI Taxonomy" id="7064"/>
    <lineage>
        <taxon>Eukaryota</taxon>
        <taxon>Metazoa</taxon>
        <taxon>Ecdysozoa</taxon>
        <taxon>Arthropoda</taxon>
        <taxon>Hexapoda</taxon>
        <taxon>Insecta</taxon>
        <taxon>Pterygota</taxon>
        <taxon>Neoptera</taxon>
        <taxon>Endopterygota</taxon>
        <taxon>Coleoptera</taxon>
        <taxon>Polyphaga</taxon>
        <taxon>Scarabaeiformia</taxon>
        <taxon>Scarabaeidae</taxon>
        <taxon>Rutelinae</taxon>
        <taxon>Popillia</taxon>
    </lineage>
</organism>
<dbReference type="GO" id="GO:0005730">
    <property type="term" value="C:nucleolus"/>
    <property type="evidence" value="ECO:0007669"/>
    <property type="project" value="TreeGrafter"/>
</dbReference>
<dbReference type="Pfam" id="PF16201">
    <property type="entry name" value="NopRA1"/>
    <property type="match status" value="1"/>
</dbReference>
<dbReference type="InterPro" id="IPR032436">
    <property type="entry name" value="URB1_C"/>
</dbReference>
<proteinExistence type="predicted"/>
<dbReference type="GO" id="GO:0000466">
    <property type="term" value="P:maturation of 5.8S rRNA from tricistronic rRNA transcript (SSU-rRNA, 5.8S rRNA, LSU-rRNA)"/>
    <property type="evidence" value="ECO:0007669"/>
    <property type="project" value="TreeGrafter"/>
</dbReference>
<dbReference type="PANTHER" id="PTHR13500:SF0">
    <property type="entry name" value="NUCLEOLAR PRE-RIBOSOMAL-ASSOCIATED PROTEIN 1"/>
    <property type="match status" value="1"/>
</dbReference>
<feature type="domain" description="URB1 C-terminal" evidence="2">
    <location>
        <begin position="1466"/>
        <end position="1657"/>
    </location>
</feature>
<keyword evidence="4" id="KW-1185">Reference proteome</keyword>
<evidence type="ECO:0000313" key="4">
    <source>
        <dbReference type="Proteomes" id="UP001458880"/>
    </source>
</evidence>
<reference evidence="3 4" key="1">
    <citation type="journal article" date="2024" name="BMC Genomics">
        <title>De novo assembly and annotation of Popillia japonica's genome with initial clues to its potential as an invasive pest.</title>
        <authorList>
            <person name="Cucini C."/>
            <person name="Boschi S."/>
            <person name="Funari R."/>
            <person name="Cardaioli E."/>
            <person name="Iannotti N."/>
            <person name="Marturano G."/>
            <person name="Paoli F."/>
            <person name="Bruttini M."/>
            <person name="Carapelli A."/>
            <person name="Frati F."/>
            <person name="Nardi F."/>
        </authorList>
    </citation>
    <scope>NUCLEOTIDE SEQUENCE [LARGE SCALE GENOMIC DNA]</scope>
    <source>
        <strain evidence="3">DMR45628</strain>
    </source>
</reference>
<dbReference type="InterPro" id="IPR021714">
    <property type="entry name" value="URB1_N"/>
</dbReference>
<accession>A0AAW1JW46</accession>
<dbReference type="PANTHER" id="PTHR13500">
    <property type="entry name" value="NUCLEOLAR PRERIBOSOMAL-ASSOCIATED PROTEIN 1"/>
    <property type="match status" value="1"/>
</dbReference>
<evidence type="ECO:0000313" key="3">
    <source>
        <dbReference type="EMBL" id="KAK9708787.1"/>
    </source>
</evidence>
<dbReference type="InterPro" id="IPR039844">
    <property type="entry name" value="URB1"/>
</dbReference>
<dbReference type="InterPro" id="IPR016024">
    <property type="entry name" value="ARM-type_fold"/>
</dbReference>
<evidence type="ECO:0000259" key="2">
    <source>
        <dbReference type="Pfam" id="PF16201"/>
    </source>
</evidence>
<name>A0AAW1JW46_POPJA</name>
<evidence type="ECO:0000259" key="1">
    <source>
        <dbReference type="Pfam" id="PF11707"/>
    </source>
</evidence>